<reference evidence="9" key="1">
    <citation type="submission" date="2014-08" db="EMBL/GenBank/DDBJ databases">
        <title>Coriobacteriaceae sp. complete genome.</title>
        <authorList>
            <person name="Looft T."/>
            <person name="Bayles D.O."/>
            <person name="Stanton T.B."/>
        </authorList>
    </citation>
    <scope>NUCLEOTIDE SEQUENCE [LARGE SCALE GENOMIC DNA]</scope>
    <source>
        <strain evidence="9">68-1-3</strain>
    </source>
</reference>
<dbReference type="SFLD" id="SFLDF00299">
    <property type="entry name" value="anaerobic_ribonucleoside-triph"/>
    <property type="match status" value="1"/>
</dbReference>
<dbReference type="OrthoDB" id="9782387at2"/>
<keyword evidence="5" id="KW-0408">Iron</keyword>
<organism evidence="8 9">
    <name type="scientific">Berryella intestinalis</name>
    <dbReference type="NCBI Taxonomy" id="1531429"/>
    <lineage>
        <taxon>Bacteria</taxon>
        <taxon>Bacillati</taxon>
        <taxon>Actinomycetota</taxon>
        <taxon>Coriobacteriia</taxon>
        <taxon>Eggerthellales</taxon>
        <taxon>Eggerthellaceae</taxon>
        <taxon>Berryella</taxon>
    </lineage>
</organism>
<protein>
    <recommendedName>
        <fullName evidence="7">Anaerobic ribonucleoside-triphosphate reductase-activating protein</fullName>
        <ecNumber evidence="7">1.97.1.-</ecNumber>
    </recommendedName>
</protein>
<dbReference type="Pfam" id="PF13353">
    <property type="entry name" value="Fer4_12"/>
    <property type="match status" value="1"/>
</dbReference>
<dbReference type="PANTHER" id="PTHR30352:SF2">
    <property type="entry name" value="ANAEROBIC RIBONUCLEOSIDE-TRIPHOSPHATE REDUCTASE-ACTIVATING PROTEIN"/>
    <property type="match status" value="1"/>
</dbReference>
<dbReference type="GO" id="GO:0043365">
    <property type="term" value="F:[formate-C-acetyltransferase]-activating enzyme activity"/>
    <property type="evidence" value="ECO:0007669"/>
    <property type="project" value="InterPro"/>
</dbReference>
<keyword evidence="2" id="KW-0004">4Fe-4S</keyword>
<evidence type="ECO:0000256" key="2">
    <source>
        <dbReference type="ARBA" id="ARBA00022485"/>
    </source>
</evidence>
<dbReference type="Proteomes" id="UP000031121">
    <property type="component" value="Chromosome"/>
</dbReference>
<evidence type="ECO:0000256" key="5">
    <source>
        <dbReference type="ARBA" id="ARBA00023004"/>
    </source>
</evidence>
<gene>
    <name evidence="8" type="ORF">JI75_02955</name>
</gene>
<dbReference type="InterPro" id="IPR012837">
    <property type="entry name" value="NrdG"/>
</dbReference>
<comment type="function">
    <text evidence="7">Activation of anaerobic ribonucleoside-triphosphate reductase under anaerobic conditions by generation of an organic free radical, using S-adenosylmethionine and reduced flavodoxin as cosubstrates to produce 5'-deoxy-adenosine.</text>
</comment>
<dbReference type="AlphaFoldDB" id="A0A0A8B2Z1"/>
<dbReference type="HOGENOM" id="CLU_089926_2_1_11"/>
<dbReference type="EC" id="1.97.1.-" evidence="7"/>
<keyword evidence="9" id="KW-1185">Reference proteome</keyword>
<evidence type="ECO:0000256" key="3">
    <source>
        <dbReference type="ARBA" id="ARBA00022691"/>
    </source>
</evidence>
<dbReference type="CDD" id="cd01335">
    <property type="entry name" value="Radical_SAM"/>
    <property type="match status" value="1"/>
</dbReference>
<accession>A0A0A8B2Z1</accession>
<keyword evidence="4" id="KW-0479">Metal-binding</keyword>
<name>A0A0A8B2Z1_9ACTN</name>
<dbReference type="PANTHER" id="PTHR30352">
    <property type="entry name" value="PYRUVATE FORMATE-LYASE-ACTIVATING ENZYME"/>
    <property type="match status" value="1"/>
</dbReference>
<dbReference type="InterPro" id="IPR058240">
    <property type="entry name" value="rSAM_sf"/>
</dbReference>
<dbReference type="SUPFAM" id="SSF102114">
    <property type="entry name" value="Radical SAM enzymes"/>
    <property type="match status" value="1"/>
</dbReference>
<dbReference type="SFLD" id="SFLDG01063">
    <property type="entry name" value="activating_enzymes__group_1"/>
    <property type="match status" value="1"/>
</dbReference>
<dbReference type="RefSeq" id="WP_039688603.1">
    <property type="nucleotide sequence ID" value="NZ_CP009302.1"/>
</dbReference>
<keyword evidence="7" id="KW-0560">Oxidoreductase</keyword>
<dbReference type="EMBL" id="CP009302">
    <property type="protein sequence ID" value="AJC11775.1"/>
    <property type="molecule type" value="Genomic_DNA"/>
</dbReference>
<dbReference type="InterPro" id="IPR034457">
    <property type="entry name" value="Organic_radical-activating"/>
</dbReference>
<evidence type="ECO:0000256" key="1">
    <source>
        <dbReference type="ARBA" id="ARBA00001966"/>
    </source>
</evidence>
<proteinExistence type="inferred from homology"/>
<dbReference type="GO" id="GO:0046872">
    <property type="term" value="F:metal ion binding"/>
    <property type="evidence" value="ECO:0007669"/>
    <property type="project" value="UniProtKB-KW"/>
</dbReference>
<dbReference type="NCBIfam" id="TIGR02491">
    <property type="entry name" value="NrdG"/>
    <property type="match status" value="1"/>
</dbReference>
<comment type="similarity">
    <text evidence="7">Belongs to the organic radical-activating enzymes family.</text>
</comment>
<evidence type="ECO:0000256" key="6">
    <source>
        <dbReference type="ARBA" id="ARBA00023014"/>
    </source>
</evidence>
<keyword evidence="6" id="KW-0411">Iron-sulfur</keyword>
<sequence>MKYGNVKFFDIANGEGVRTSVFVSGCTHRCKHCFQRETWSFDYGDEFDDAVLDRVVDSLEPPYVEGLSILGGEPMEPRNQKGVLELIEAVRSRYGSAKTIWIYTGDLYEDLTDPASPRHTPFTNSILERIDILVDGPFVEELKNITLRFRGSENQRIIDVPATLEAGSVQLWQDQQVYSTHTMD</sequence>
<dbReference type="Gene3D" id="3.20.20.70">
    <property type="entry name" value="Aldolase class I"/>
    <property type="match status" value="1"/>
</dbReference>
<evidence type="ECO:0000256" key="7">
    <source>
        <dbReference type="PIRNR" id="PIRNR000368"/>
    </source>
</evidence>
<evidence type="ECO:0000313" key="8">
    <source>
        <dbReference type="EMBL" id="AJC11775.1"/>
    </source>
</evidence>
<comment type="cofactor">
    <cofactor evidence="1">
        <name>[4Fe-4S] cluster</name>
        <dbReference type="ChEBI" id="CHEBI:49883"/>
    </cofactor>
</comment>
<dbReference type="InterPro" id="IPR007197">
    <property type="entry name" value="rSAM"/>
</dbReference>
<dbReference type="SFLD" id="SFLDG01066">
    <property type="entry name" value="organic_radical-activating_enz"/>
    <property type="match status" value="1"/>
</dbReference>
<dbReference type="GO" id="GO:0004748">
    <property type="term" value="F:ribonucleoside-diphosphate reductase activity, thioredoxin disulfide as acceptor"/>
    <property type="evidence" value="ECO:0007669"/>
    <property type="project" value="TreeGrafter"/>
</dbReference>
<dbReference type="KEGG" id="cbac:JI75_02955"/>
<dbReference type="STRING" id="1531429.JI75_02955"/>
<dbReference type="InterPro" id="IPR013785">
    <property type="entry name" value="Aldolase_TIM"/>
</dbReference>
<reference evidence="8 9" key="2">
    <citation type="journal article" date="2015" name="Genome Announc.">
        <title>Complete Genome Sequence of Coriobacteriaceae Strain 68-1-3, a Novel Mucus-Degrading Isolate from the Swine Intestinal Tract.</title>
        <authorList>
            <person name="Looft T."/>
            <person name="Bayles D.O."/>
            <person name="Alt D.P."/>
            <person name="Stanton T.B."/>
        </authorList>
    </citation>
    <scope>NUCLEOTIDE SEQUENCE [LARGE SCALE GENOMIC DNA]</scope>
    <source>
        <strain evidence="8 9">68-1-3</strain>
    </source>
</reference>
<dbReference type="SFLD" id="SFLDS00029">
    <property type="entry name" value="Radical_SAM"/>
    <property type="match status" value="1"/>
</dbReference>
<evidence type="ECO:0000313" key="9">
    <source>
        <dbReference type="Proteomes" id="UP000031121"/>
    </source>
</evidence>
<dbReference type="GO" id="GO:0051539">
    <property type="term" value="F:4 iron, 4 sulfur cluster binding"/>
    <property type="evidence" value="ECO:0007669"/>
    <property type="project" value="UniProtKB-KW"/>
</dbReference>
<keyword evidence="3" id="KW-0949">S-adenosyl-L-methionine</keyword>
<dbReference type="PIRSF" id="PIRSF000368">
    <property type="entry name" value="NrdG"/>
    <property type="match status" value="1"/>
</dbReference>
<evidence type="ECO:0000256" key="4">
    <source>
        <dbReference type="ARBA" id="ARBA00022723"/>
    </source>
</evidence>